<dbReference type="AlphaFoldDB" id="A0A6H1ZMS7"/>
<evidence type="ECO:0000313" key="2">
    <source>
        <dbReference type="EMBL" id="QJH98277.1"/>
    </source>
</evidence>
<evidence type="ECO:0000313" key="1">
    <source>
        <dbReference type="EMBL" id="QJA48575.1"/>
    </source>
</evidence>
<dbReference type="EMBL" id="MT144724">
    <property type="protein sequence ID" value="QJH98277.1"/>
    <property type="molecule type" value="Genomic_DNA"/>
</dbReference>
<sequence length="324" mass="37227">MKGNNVVSYIHTYIHIQNTTTPILLPIKSAATDTVKNLLKDRAMKFTSLTLAGLKHLTAEFTDFSGHIIIDDMGTEKSDWSRTSTITVLATLVHTHYVKKVTNMMIMELTGFYGSASLNIQPILLQNLIGSTDWIAVVRDKVLRYYHMVRPTTPKNYLPPFEFTWGLPIEEVKKCKQKGKLWYQLVAIGLTQWSYARCLEHIPELLRALAALDMRTTVKKSDYTLLLKLLQPMQVERYLVEAWGFESGRVFDNNTFCVLVEIVSHLQPSIRMLCEDYKVSPETVERITSEMTKWVWLKKGEPTRIMPTEYTAKILDTCGVNTKW</sequence>
<proteinExistence type="predicted"/>
<organism evidence="1">
    <name type="scientific">viral metagenome</name>
    <dbReference type="NCBI Taxonomy" id="1070528"/>
    <lineage>
        <taxon>unclassified sequences</taxon>
        <taxon>metagenomes</taxon>
        <taxon>organismal metagenomes</taxon>
    </lineage>
</organism>
<accession>A0A6H1ZMS7</accession>
<gene>
    <name evidence="1" type="ORF">TM448A01029_0003</name>
    <name evidence="2" type="ORF">TM448B01253_0023</name>
</gene>
<reference evidence="1" key="1">
    <citation type="submission" date="2020-03" db="EMBL/GenBank/DDBJ databases">
        <title>The deep terrestrial virosphere.</title>
        <authorList>
            <person name="Holmfeldt K."/>
            <person name="Nilsson E."/>
            <person name="Simone D."/>
            <person name="Lopez-Fernandez M."/>
            <person name="Wu X."/>
            <person name="de Brujin I."/>
            <person name="Lundin D."/>
            <person name="Andersson A."/>
            <person name="Bertilsson S."/>
            <person name="Dopson M."/>
        </authorList>
    </citation>
    <scope>NUCLEOTIDE SEQUENCE</scope>
    <source>
        <strain evidence="1">TM448A01029</strain>
        <strain evidence="2">TM448B01253</strain>
    </source>
</reference>
<protein>
    <submittedName>
        <fullName evidence="1">Uncharacterized protein</fullName>
    </submittedName>
</protein>
<dbReference type="EMBL" id="MT144091">
    <property type="protein sequence ID" value="QJA48575.1"/>
    <property type="molecule type" value="Genomic_DNA"/>
</dbReference>
<name>A0A6H1ZMS7_9ZZZZ</name>